<feature type="transmembrane region" description="Helical" evidence="6">
    <location>
        <begin position="67"/>
        <end position="91"/>
    </location>
</feature>
<evidence type="ECO:0000313" key="9">
    <source>
        <dbReference type="Proteomes" id="UP001501736"/>
    </source>
</evidence>
<dbReference type="InterPro" id="IPR010920">
    <property type="entry name" value="LSM_dom_sf"/>
</dbReference>
<keyword evidence="3 6" id="KW-1133">Transmembrane helix</keyword>
<feature type="compositionally biased region" description="Basic and acidic residues" evidence="5">
    <location>
        <begin position="540"/>
        <end position="565"/>
    </location>
</feature>
<dbReference type="InterPro" id="IPR006685">
    <property type="entry name" value="MscS_channel_2nd"/>
</dbReference>
<dbReference type="InterPro" id="IPR023408">
    <property type="entry name" value="MscS_beta-dom_sf"/>
</dbReference>
<dbReference type="Proteomes" id="UP001501736">
    <property type="component" value="Unassembled WGS sequence"/>
</dbReference>
<feature type="transmembrane region" description="Helical" evidence="6">
    <location>
        <begin position="190"/>
        <end position="211"/>
    </location>
</feature>
<comment type="caution">
    <text evidence="8">The sequence shown here is derived from an EMBL/GenBank/DDBJ whole genome shotgun (WGS) entry which is preliminary data.</text>
</comment>
<dbReference type="Pfam" id="PF00924">
    <property type="entry name" value="MS_channel_2nd"/>
    <property type="match status" value="1"/>
</dbReference>
<feature type="compositionally biased region" description="Basic and acidic residues" evidence="5">
    <location>
        <begin position="516"/>
        <end position="531"/>
    </location>
</feature>
<feature type="domain" description="Mechanosensitive ion channel MscS" evidence="7">
    <location>
        <begin position="239"/>
        <end position="305"/>
    </location>
</feature>
<keyword evidence="4 6" id="KW-0472">Membrane</keyword>
<feature type="compositionally biased region" description="Acidic residues" evidence="5">
    <location>
        <begin position="422"/>
        <end position="433"/>
    </location>
</feature>
<evidence type="ECO:0000256" key="3">
    <source>
        <dbReference type="ARBA" id="ARBA00022989"/>
    </source>
</evidence>
<evidence type="ECO:0000256" key="2">
    <source>
        <dbReference type="ARBA" id="ARBA00022692"/>
    </source>
</evidence>
<dbReference type="Gene3D" id="2.30.30.60">
    <property type="match status" value="1"/>
</dbReference>
<dbReference type="Gene3D" id="1.10.287.1260">
    <property type="match status" value="1"/>
</dbReference>
<feature type="region of interest" description="Disordered" evidence="5">
    <location>
        <begin position="22"/>
        <end position="43"/>
    </location>
</feature>
<feature type="transmembrane region" description="Helical" evidence="6">
    <location>
        <begin position="111"/>
        <end position="129"/>
    </location>
</feature>
<evidence type="ECO:0000259" key="7">
    <source>
        <dbReference type="Pfam" id="PF00924"/>
    </source>
</evidence>
<reference evidence="9" key="1">
    <citation type="journal article" date="2019" name="Int. J. Syst. Evol. Microbiol.">
        <title>The Global Catalogue of Microorganisms (GCM) 10K type strain sequencing project: providing services to taxonomists for standard genome sequencing and annotation.</title>
        <authorList>
            <consortium name="The Broad Institute Genomics Platform"/>
            <consortium name="The Broad Institute Genome Sequencing Center for Infectious Disease"/>
            <person name="Wu L."/>
            <person name="Ma J."/>
        </authorList>
    </citation>
    <scope>NUCLEOTIDE SEQUENCE [LARGE SCALE GENOMIC DNA]</scope>
    <source>
        <strain evidence="9">JCM 11483</strain>
    </source>
</reference>
<accession>A0ABP6RJ04</accession>
<keyword evidence="9" id="KW-1185">Reference proteome</keyword>
<dbReference type="EMBL" id="BAAAYG010000009">
    <property type="protein sequence ID" value="GAA3286809.1"/>
    <property type="molecule type" value="Genomic_DNA"/>
</dbReference>
<feature type="compositionally biased region" description="Polar residues" evidence="5">
    <location>
        <begin position="470"/>
        <end position="482"/>
    </location>
</feature>
<name>A0ABP6RJ04_9MICC</name>
<feature type="transmembrane region" description="Helical" evidence="6">
    <location>
        <begin position="135"/>
        <end position="156"/>
    </location>
</feature>
<evidence type="ECO:0000256" key="6">
    <source>
        <dbReference type="SAM" id="Phobius"/>
    </source>
</evidence>
<dbReference type="PANTHER" id="PTHR30566:SF25">
    <property type="entry name" value="INNER MEMBRANE PROTEIN"/>
    <property type="match status" value="1"/>
</dbReference>
<evidence type="ECO:0000256" key="5">
    <source>
        <dbReference type="SAM" id="MobiDB-lite"/>
    </source>
</evidence>
<keyword evidence="2 6" id="KW-0812">Transmembrane</keyword>
<evidence type="ECO:0000256" key="1">
    <source>
        <dbReference type="ARBA" id="ARBA00004370"/>
    </source>
</evidence>
<dbReference type="SUPFAM" id="SSF50182">
    <property type="entry name" value="Sm-like ribonucleoproteins"/>
    <property type="match status" value="1"/>
</dbReference>
<evidence type="ECO:0000313" key="8">
    <source>
        <dbReference type="EMBL" id="GAA3286809.1"/>
    </source>
</evidence>
<feature type="region of interest" description="Disordered" evidence="5">
    <location>
        <begin position="413"/>
        <end position="576"/>
    </location>
</feature>
<dbReference type="PANTHER" id="PTHR30566">
    <property type="entry name" value="YNAI-RELATED MECHANOSENSITIVE ION CHANNEL"/>
    <property type="match status" value="1"/>
</dbReference>
<evidence type="ECO:0000256" key="4">
    <source>
        <dbReference type="ARBA" id="ARBA00023136"/>
    </source>
</evidence>
<gene>
    <name evidence="8" type="ORF">GCM10020260_22230</name>
</gene>
<sequence length="576" mass="61042">MVSSMIPSALLSSLLPPSRPLGLLAGGESPEPTDGATGGDPAEDVTDVVEDNVPQDVETLVTGAGPVWGLLLGVGIALVVALGITLTTSVVAKQLLRRIPAALGAVDRTRLPLFLTLLLVGSRISLNYAAGDAAWADAAGFVLIVLVIVGLAWWAVRIVRVVEAVVLAHYGGDGNLDDRRGRRVQTQVSLIRRVMVAVVVTVAVAAMLLLIPQVRALGAGLLASAGVLSVVAGIAMQSTLSNVVAGVQLAFTDTIRVGDVIVVEENFATVEDITLSVVVLKVWDDRRIIYPSSYFVATPFENWTRVGTQLMGTVELDVDWRVPMDALRGRMRRLLESTDLWDGRDYGLQVTDASAGMVKVWVVLSARNSAELWDLRCLVREDLVNYLRAEHPYAVLTQRMLVSHDDALARDGTQVRTGALDQVDEETDRDEDAAPAAGAASRTQEAGDPRPSTAPLDVVPGESGWPTSADAEQQDPSETADTGETPLAYSGEGASLFTGSIAAVERGRDFTGPGDEALRERRERQEEHDGLATEAPEDAPDAKDAPDADGHDDAAGGDDSHDDGAGRTPRAPRGEA</sequence>
<organism evidence="8 9">
    <name type="scientific">Nesterenkonia halobia</name>
    <dbReference type="NCBI Taxonomy" id="37922"/>
    <lineage>
        <taxon>Bacteria</taxon>
        <taxon>Bacillati</taxon>
        <taxon>Actinomycetota</taxon>
        <taxon>Actinomycetes</taxon>
        <taxon>Micrococcales</taxon>
        <taxon>Micrococcaceae</taxon>
        <taxon>Nesterenkonia</taxon>
    </lineage>
</organism>
<protein>
    <recommendedName>
        <fullName evidence="7">Mechanosensitive ion channel MscS domain-containing protein</fullName>
    </recommendedName>
</protein>
<comment type="subcellular location">
    <subcellularLocation>
        <location evidence="1">Membrane</location>
    </subcellularLocation>
</comment>
<proteinExistence type="predicted"/>